<keyword evidence="3 4" id="KW-0012">Acyltransferase</keyword>
<reference evidence="4" key="1">
    <citation type="submission" date="2018-06" db="EMBL/GenBank/DDBJ databases">
        <authorList>
            <person name="Zhirakovskaya E."/>
        </authorList>
    </citation>
    <scope>NUCLEOTIDE SEQUENCE</scope>
</reference>
<dbReference type="PANTHER" id="PTHR30098:SF2">
    <property type="entry name" value="LEUCYL_PHENYLALANYL-TRNA--PROTEIN TRANSFERASE"/>
    <property type="match status" value="1"/>
</dbReference>
<dbReference type="HAMAP" id="MF_00688">
    <property type="entry name" value="Leu_Phe_trans"/>
    <property type="match status" value="1"/>
</dbReference>
<dbReference type="InterPro" id="IPR016181">
    <property type="entry name" value="Acyl_CoA_acyltransferase"/>
</dbReference>
<dbReference type="GO" id="GO:0005737">
    <property type="term" value="C:cytoplasm"/>
    <property type="evidence" value="ECO:0007669"/>
    <property type="project" value="TreeGrafter"/>
</dbReference>
<dbReference type="InterPro" id="IPR004616">
    <property type="entry name" value="Leu/Phe-tRNA_Trfase"/>
</dbReference>
<evidence type="ECO:0000256" key="3">
    <source>
        <dbReference type="ARBA" id="ARBA00023315"/>
    </source>
</evidence>
<evidence type="ECO:0000313" key="4">
    <source>
        <dbReference type="EMBL" id="VAW57041.1"/>
    </source>
</evidence>
<feature type="non-terminal residue" evidence="4">
    <location>
        <position position="1"/>
    </location>
</feature>
<organism evidence="4">
    <name type="scientific">hydrothermal vent metagenome</name>
    <dbReference type="NCBI Taxonomy" id="652676"/>
    <lineage>
        <taxon>unclassified sequences</taxon>
        <taxon>metagenomes</taxon>
        <taxon>ecological metagenomes</taxon>
    </lineage>
</organism>
<name>A0A3B0WNZ7_9ZZZZ</name>
<evidence type="ECO:0000256" key="2">
    <source>
        <dbReference type="ARBA" id="ARBA00022679"/>
    </source>
</evidence>
<dbReference type="Gene3D" id="3.40.630.70">
    <property type="entry name" value="Leucyl/phenylalanyl-tRNA-protein transferase, C-terminal domain"/>
    <property type="match status" value="1"/>
</dbReference>
<dbReference type="AlphaFoldDB" id="A0A3B0WNZ7"/>
<keyword evidence="1" id="KW-0963">Cytoplasm</keyword>
<dbReference type="GO" id="GO:0008914">
    <property type="term" value="F:leucyl-tRNA--protein transferase activity"/>
    <property type="evidence" value="ECO:0007669"/>
    <property type="project" value="UniProtKB-EC"/>
</dbReference>
<dbReference type="EMBL" id="UOFF01000320">
    <property type="protein sequence ID" value="VAW57041.1"/>
    <property type="molecule type" value="Genomic_DNA"/>
</dbReference>
<dbReference type="SUPFAM" id="SSF55729">
    <property type="entry name" value="Acyl-CoA N-acyltransferases (Nat)"/>
    <property type="match status" value="1"/>
</dbReference>
<dbReference type="InterPro" id="IPR042203">
    <property type="entry name" value="Leu/Phe-tRNA_Trfase_C"/>
</dbReference>
<keyword evidence="2 4" id="KW-0808">Transferase</keyword>
<dbReference type="FunFam" id="3.40.630.70:FF:000001">
    <property type="entry name" value="Leucyl/phenylalanyl-tRNA--protein transferase"/>
    <property type="match status" value="1"/>
</dbReference>
<dbReference type="NCBIfam" id="TIGR00667">
    <property type="entry name" value="aat"/>
    <property type="match status" value="1"/>
</dbReference>
<dbReference type="GO" id="GO:0030163">
    <property type="term" value="P:protein catabolic process"/>
    <property type="evidence" value="ECO:0007669"/>
    <property type="project" value="InterPro"/>
</dbReference>
<proteinExistence type="inferred from homology"/>
<dbReference type="Pfam" id="PF03588">
    <property type="entry name" value="Leu_Phe_trans"/>
    <property type="match status" value="1"/>
</dbReference>
<dbReference type="EC" id="2.3.2.6" evidence="4"/>
<dbReference type="PANTHER" id="PTHR30098">
    <property type="entry name" value="LEUCYL/PHENYLALANYL-TRNA--PROTEIN TRANSFERASE"/>
    <property type="match status" value="1"/>
</dbReference>
<protein>
    <submittedName>
        <fullName evidence="4">Leucyl/phenylalanyl-tRNA--protein transferase</fullName>
        <ecNumber evidence="4">2.3.2.6</ecNumber>
    </submittedName>
</protein>
<gene>
    <name evidence="4" type="ORF">MNBD_GAMMA07-1872</name>
</gene>
<sequence length="189" mass="22205">WYNENEPILWWSPDPRFVIYPEKIKISRSLAKNLRNNHFEIRMDTAFEQVISICANQPRKDQPSTWITDEMRQAYIELHHAGHAHCVECWNGDELVGGLYGIHTGQVFCGESMFSRESNASKIALVHLCHFLQLHRFKLIDSQVHTEHLERLGAEMIPRNDYIKVLQQTHDIKMPDNWSELFKNYIACS</sequence>
<evidence type="ECO:0000256" key="1">
    <source>
        <dbReference type="ARBA" id="ARBA00022490"/>
    </source>
</evidence>
<accession>A0A3B0WNZ7</accession>